<dbReference type="EMBL" id="JAHQIW010001638">
    <property type="protein sequence ID" value="KAJ1353208.1"/>
    <property type="molecule type" value="Genomic_DNA"/>
</dbReference>
<proteinExistence type="predicted"/>
<dbReference type="Proteomes" id="UP001196413">
    <property type="component" value="Unassembled WGS sequence"/>
</dbReference>
<comment type="caution">
    <text evidence="2">The sequence shown here is derived from an EMBL/GenBank/DDBJ whole genome shotgun (WGS) entry which is preliminary data.</text>
</comment>
<gene>
    <name evidence="2" type="ORF">KIN20_009800</name>
</gene>
<evidence type="ECO:0000313" key="3">
    <source>
        <dbReference type="Proteomes" id="UP001196413"/>
    </source>
</evidence>
<organism evidence="2 3">
    <name type="scientific">Parelaphostrongylus tenuis</name>
    <name type="common">Meningeal worm</name>
    <dbReference type="NCBI Taxonomy" id="148309"/>
    <lineage>
        <taxon>Eukaryota</taxon>
        <taxon>Metazoa</taxon>
        <taxon>Ecdysozoa</taxon>
        <taxon>Nematoda</taxon>
        <taxon>Chromadorea</taxon>
        <taxon>Rhabditida</taxon>
        <taxon>Rhabditina</taxon>
        <taxon>Rhabditomorpha</taxon>
        <taxon>Strongyloidea</taxon>
        <taxon>Metastrongylidae</taxon>
        <taxon>Parelaphostrongylus</taxon>
    </lineage>
</organism>
<feature type="region of interest" description="Disordered" evidence="1">
    <location>
        <begin position="14"/>
        <end position="73"/>
    </location>
</feature>
<name>A0AAD5MBM0_PARTN</name>
<feature type="compositionally biased region" description="Basic and acidic residues" evidence="1">
    <location>
        <begin position="59"/>
        <end position="73"/>
    </location>
</feature>
<reference evidence="2" key="1">
    <citation type="submission" date="2021-06" db="EMBL/GenBank/DDBJ databases">
        <title>Parelaphostrongylus tenuis whole genome reference sequence.</title>
        <authorList>
            <person name="Garwood T.J."/>
            <person name="Larsen P.A."/>
            <person name="Fountain-Jones N.M."/>
            <person name="Garbe J.R."/>
            <person name="Macchietto M.G."/>
            <person name="Kania S.A."/>
            <person name="Gerhold R.W."/>
            <person name="Richards J.E."/>
            <person name="Wolf T.M."/>
        </authorList>
    </citation>
    <scope>NUCLEOTIDE SEQUENCE</scope>
    <source>
        <strain evidence="2">MNPRO001-30</strain>
        <tissue evidence="2">Meninges</tissue>
    </source>
</reference>
<feature type="compositionally biased region" description="Low complexity" evidence="1">
    <location>
        <begin position="18"/>
        <end position="32"/>
    </location>
</feature>
<protein>
    <submittedName>
        <fullName evidence="2">Uncharacterized protein</fullName>
    </submittedName>
</protein>
<accession>A0AAD5MBM0</accession>
<evidence type="ECO:0000313" key="2">
    <source>
        <dbReference type="EMBL" id="KAJ1353208.1"/>
    </source>
</evidence>
<evidence type="ECO:0000256" key="1">
    <source>
        <dbReference type="SAM" id="MobiDB-lite"/>
    </source>
</evidence>
<sequence length="93" mass="10877">MVVNATNVKHVAHGQRLSITPPSISITSSTSKGSKRSKSTLQQSERMEKSRSSRRKRKNNEYDASYRLKRNDIRRSLRFPNKEVFRKREELSQ</sequence>
<keyword evidence="3" id="KW-1185">Reference proteome</keyword>
<dbReference type="AlphaFoldDB" id="A0AAD5MBM0"/>